<dbReference type="RefSeq" id="WP_245767120.1">
    <property type="nucleotide sequence ID" value="NZ_FOIJ01000001.1"/>
</dbReference>
<comment type="similarity">
    <text evidence="2">Belongs to the GMC oxidoreductase family.</text>
</comment>
<gene>
    <name evidence="6" type="ORF">SAMN05443639_101901</name>
</gene>
<accession>A0A1I0B3A2</accession>
<keyword evidence="4" id="KW-0274">FAD</keyword>
<evidence type="ECO:0000256" key="5">
    <source>
        <dbReference type="ARBA" id="ARBA00023002"/>
    </source>
</evidence>
<organism evidence="6 7">
    <name type="scientific">Stigmatella erecta</name>
    <dbReference type="NCBI Taxonomy" id="83460"/>
    <lineage>
        <taxon>Bacteria</taxon>
        <taxon>Pseudomonadati</taxon>
        <taxon>Myxococcota</taxon>
        <taxon>Myxococcia</taxon>
        <taxon>Myxococcales</taxon>
        <taxon>Cystobacterineae</taxon>
        <taxon>Archangiaceae</taxon>
        <taxon>Stigmatella</taxon>
    </lineage>
</organism>
<dbReference type="Proteomes" id="UP000199181">
    <property type="component" value="Unassembled WGS sequence"/>
</dbReference>
<dbReference type="InterPro" id="IPR010451">
    <property type="entry name" value="Acetoacetate_decarboxylase"/>
</dbReference>
<protein>
    <submittedName>
        <fullName evidence="6">Acetoacetate decarboxylase (ADC)</fullName>
    </submittedName>
</protein>
<evidence type="ECO:0000256" key="1">
    <source>
        <dbReference type="ARBA" id="ARBA00001974"/>
    </source>
</evidence>
<evidence type="ECO:0000313" key="6">
    <source>
        <dbReference type="EMBL" id="SET01225.1"/>
    </source>
</evidence>
<dbReference type="Gene3D" id="2.40.400.10">
    <property type="entry name" value="Acetoacetate decarboxylase-like"/>
    <property type="match status" value="1"/>
</dbReference>
<dbReference type="PANTHER" id="PTHR47470">
    <property type="entry name" value="CHOLESTEROL OXIDASE"/>
    <property type="match status" value="1"/>
</dbReference>
<evidence type="ECO:0000256" key="2">
    <source>
        <dbReference type="ARBA" id="ARBA00010790"/>
    </source>
</evidence>
<evidence type="ECO:0000256" key="3">
    <source>
        <dbReference type="ARBA" id="ARBA00022630"/>
    </source>
</evidence>
<keyword evidence="5" id="KW-0560">Oxidoreductase</keyword>
<name>A0A1I0B3A2_9BACT</name>
<dbReference type="SUPFAM" id="SSF160104">
    <property type="entry name" value="Acetoacetate decarboxylase-like"/>
    <property type="match status" value="1"/>
</dbReference>
<keyword evidence="3" id="KW-0285">Flavoprotein</keyword>
<evidence type="ECO:0000256" key="4">
    <source>
        <dbReference type="ARBA" id="ARBA00022827"/>
    </source>
</evidence>
<dbReference type="AlphaFoldDB" id="A0A1I0B3A2"/>
<keyword evidence="7" id="KW-1185">Reference proteome</keyword>
<dbReference type="EMBL" id="FOIJ01000001">
    <property type="protein sequence ID" value="SET01225.1"/>
    <property type="molecule type" value="Genomic_DNA"/>
</dbReference>
<dbReference type="GO" id="GO:0016829">
    <property type="term" value="F:lyase activity"/>
    <property type="evidence" value="ECO:0007669"/>
    <property type="project" value="InterPro"/>
</dbReference>
<sequence>MWTRTKRLKQQTGRYSRVDGIPYALPINSRASPALMAAFTIDASKAAALMPGHEVHPLRLWGNKGVLLVTVIDYRDTDIGPYIEFSVAIACTHGPKPALPLWPLLFQKNHGLGQYVVDLPVSTEISVKGGKGIWGMPKHQANLDFRISGQTLSSQYDKDGKLALRIEIDRPGKAWLPLRARGANYCQFRGMLMKSLISFRGKFAFRLGRKASAQLTLGDHPRVQPLKTLGIASRPFFTGFLPSASGELDDHFECWFLSYPALPAGPQEGLESVTGLGLSQQWLTPPSAGGRQQPPLLPLTPEIPQMTTSSSGLAFRETMSGPLALHETDPLAGAIKGRHTPFTFHATIRIDDMEAFLRDPLHEAHLAAHVSYPPFGDNLPVKRGSFNLFKSGDNPGTRLMTYGMAFEHQGREYYLAGTKTIHDDPGSDLWHDTTRLYCRLHEGPDERGPTVGAGVLKLGLGELLKLVSSMRSSREGAAGIQAVMHFGRFFLGALWEIYLPLARGPGAAAHEPLSPPVNEPGAPR</sequence>
<dbReference type="PANTHER" id="PTHR47470:SF1">
    <property type="entry name" value="FAD-DEPENDENT OXIDOREDUCTASE 2 FAD BINDING DOMAIN-CONTAINING PROTEIN"/>
    <property type="match status" value="1"/>
</dbReference>
<evidence type="ECO:0000313" key="7">
    <source>
        <dbReference type="Proteomes" id="UP000199181"/>
    </source>
</evidence>
<dbReference type="InterPro" id="IPR023375">
    <property type="entry name" value="ADC_dom_sf"/>
</dbReference>
<reference evidence="7" key="1">
    <citation type="submission" date="2016-10" db="EMBL/GenBank/DDBJ databases">
        <authorList>
            <person name="Varghese N."/>
            <person name="Submissions S."/>
        </authorList>
    </citation>
    <scope>NUCLEOTIDE SEQUENCE [LARGE SCALE GENOMIC DNA]</scope>
    <source>
        <strain evidence="7">DSM 16858</strain>
    </source>
</reference>
<dbReference type="Pfam" id="PF06314">
    <property type="entry name" value="ADC"/>
    <property type="match status" value="1"/>
</dbReference>
<dbReference type="GO" id="GO:0016491">
    <property type="term" value="F:oxidoreductase activity"/>
    <property type="evidence" value="ECO:0007669"/>
    <property type="project" value="UniProtKB-KW"/>
</dbReference>
<comment type="cofactor">
    <cofactor evidence="1">
        <name>FAD</name>
        <dbReference type="ChEBI" id="CHEBI:57692"/>
    </cofactor>
</comment>
<dbReference type="InterPro" id="IPR052542">
    <property type="entry name" value="Cholesterol_Oxidase"/>
</dbReference>
<proteinExistence type="inferred from homology"/>